<dbReference type="Pfam" id="PF00069">
    <property type="entry name" value="Pkinase"/>
    <property type="match status" value="1"/>
</dbReference>
<name>A0A5E4PVY7_9NEOP</name>
<dbReference type="InterPro" id="IPR011009">
    <property type="entry name" value="Kinase-like_dom_sf"/>
</dbReference>
<evidence type="ECO:0008006" key="6">
    <source>
        <dbReference type="Google" id="ProtNLM"/>
    </source>
</evidence>
<protein>
    <recommendedName>
        <fullName evidence="6">FHA domain-containing protein</fullName>
    </recommendedName>
</protein>
<dbReference type="Proteomes" id="UP000324832">
    <property type="component" value="Unassembled WGS sequence"/>
</dbReference>
<dbReference type="SMART" id="SM00220">
    <property type="entry name" value="S_TKc"/>
    <property type="match status" value="1"/>
</dbReference>
<dbReference type="AlphaFoldDB" id="A0A5E4PVY7"/>
<dbReference type="InterPro" id="IPR008984">
    <property type="entry name" value="SMAD_FHA_dom_sf"/>
</dbReference>
<evidence type="ECO:0000259" key="2">
    <source>
        <dbReference type="PROSITE" id="PS50006"/>
    </source>
</evidence>
<feature type="domain" description="Protein kinase" evidence="3">
    <location>
        <begin position="168"/>
        <end position="298"/>
    </location>
</feature>
<sequence length="298" mass="34421">MYDEFVNDCENTQTQTQNSQVEWSQNTIPSIIPNIWGRLYTTNIWKKNDTTKADYCDLMQSEFTLGRALSCSFIVKKDNIKDNIIKNVSKQHFVIKRDMTEPLNPAIITDLSYNGTYINGTIIGKGNSRVLDDNDEIAITHPVIKVFLFKDLKKNEQDKVPKEVSQKYYISRVLGQGACGVVKLVYDKEKCTKHAMKIIRKCRLTNGQINHLNEPVKIMNEVNILKALRHPCIIATEQVIDSKEAVYIILELMQGGELFDRITKQGQLTESLTKFFFKQIVMAVNLRMCYWRVRMTTH</sequence>
<proteinExistence type="predicted"/>
<feature type="domain" description="FHA" evidence="2">
    <location>
        <begin position="63"/>
        <end position="123"/>
    </location>
</feature>
<feature type="region of interest" description="Disordered" evidence="1">
    <location>
        <begin position="1"/>
        <end position="21"/>
    </location>
</feature>
<dbReference type="InterPro" id="IPR000719">
    <property type="entry name" value="Prot_kinase_dom"/>
</dbReference>
<dbReference type="InterPro" id="IPR000253">
    <property type="entry name" value="FHA_dom"/>
</dbReference>
<dbReference type="PROSITE" id="PS50006">
    <property type="entry name" value="FHA_DOMAIN"/>
    <property type="match status" value="1"/>
</dbReference>
<gene>
    <name evidence="4" type="ORF">LSINAPIS_LOCUS2466</name>
</gene>
<dbReference type="SUPFAM" id="SSF56112">
    <property type="entry name" value="Protein kinase-like (PK-like)"/>
    <property type="match status" value="1"/>
</dbReference>
<dbReference type="Gene3D" id="2.60.200.20">
    <property type="match status" value="1"/>
</dbReference>
<keyword evidence="5" id="KW-1185">Reference proteome</keyword>
<dbReference type="Gene3D" id="1.10.510.10">
    <property type="entry name" value="Transferase(Phosphotransferase) domain 1"/>
    <property type="match status" value="1"/>
</dbReference>
<evidence type="ECO:0000313" key="4">
    <source>
        <dbReference type="EMBL" id="VVC89308.1"/>
    </source>
</evidence>
<dbReference type="SUPFAM" id="SSF49879">
    <property type="entry name" value="SMAD/FHA domain"/>
    <property type="match status" value="1"/>
</dbReference>
<dbReference type="PROSITE" id="PS50011">
    <property type="entry name" value="PROTEIN_KINASE_DOM"/>
    <property type="match status" value="1"/>
</dbReference>
<evidence type="ECO:0000313" key="5">
    <source>
        <dbReference type="Proteomes" id="UP000324832"/>
    </source>
</evidence>
<dbReference type="EMBL" id="FZQP02000515">
    <property type="protein sequence ID" value="VVC89308.1"/>
    <property type="molecule type" value="Genomic_DNA"/>
</dbReference>
<accession>A0A5E4PVY7</accession>
<dbReference type="SMART" id="SM00240">
    <property type="entry name" value="FHA"/>
    <property type="match status" value="1"/>
</dbReference>
<dbReference type="PANTHER" id="PTHR24347">
    <property type="entry name" value="SERINE/THREONINE-PROTEIN KINASE"/>
    <property type="match status" value="1"/>
</dbReference>
<organism evidence="4 5">
    <name type="scientific">Leptidea sinapis</name>
    <dbReference type="NCBI Taxonomy" id="189913"/>
    <lineage>
        <taxon>Eukaryota</taxon>
        <taxon>Metazoa</taxon>
        <taxon>Ecdysozoa</taxon>
        <taxon>Arthropoda</taxon>
        <taxon>Hexapoda</taxon>
        <taxon>Insecta</taxon>
        <taxon>Pterygota</taxon>
        <taxon>Neoptera</taxon>
        <taxon>Endopterygota</taxon>
        <taxon>Lepidoptera</taxon>
        <taxon>Glossata</taxon>
        <taxon>Ditrysia</taxon>
        <taxon>Papilionoidea</taxon>
        <taxon>Pieridae</taxon>
        <taxon>Dismorphiinae</taxon>
        <taxon>Leptidea</taxon>
    </lineage>
</organism>
<reference evidence="4 5" key="1">
    <citation type="submission" date="2017-07" db="EMBL/GenBank/DDBJ databases">
        <authorList>
            <person name="Talla V."/>
            <person name="Backstrom N."/>
        </authorList>
    </citation>
    <scope>NUCLEOTIDE SEQUENCE [LARGE SCALE GENOMIC DNA]</scope>
</reference>
<dbReference type="Pfam" id="PF00498">
    <property type="entry name" value="FHA"/>
    <property type="match status" value="1"/>
</dbReference>
<dbReference type="GO" id="GO:0004672">
    <property type="term" value="F:protein kinase activity"/>
    <property type="evidence" value="ECO:0007669"/>
    <property type="project" value="InterPro"/>
</dbReference>
<evidence type="ECO:0000259" key="3">
    <source>
        <dbReference type="PROSITE" id="PS50011"/>
    </source>
</evidence>
<evidence type="ECO:0000256" key="1">
    <source>
        <dbReference type="SAM" id="MobiDB-lite"/>
    </source>
</evidence>
<dbReference type="GO" id="GO:0005524">
    <property type="term" value="F:ATP binding"/>
    <property type="evidence" value="ECO:0007669"/>
    <property type="project" value="InterPro"/>
</dbReference>
<feature type="compositionally biased region" description="Polar residues" evidence="1">
    <location>
        <begin position="9"/>
        <end position="21"/>
    </location>
</feature>